<name>A0ABU4RYV5_9GAMM</name>
<dbReference type="Proteomes" id="UP001273505">
    <property type="component" value="Unassembled WGS sequence"/>
</dbReference>
<dbReference type="PANTHER" id="PTHR46520:SF1">
    <property type="entry name" value="SERINE BETA-LACTAMASE-LIKE PROTEIN LACTB, MITOCHONDRIAL"/>
    <property type="match status" value="1"/>
</dbReference>
<keyword evidence="3" id="KW-0378">Hydrolase</keyword>
<dbReference type="Pfam" id="PF00144">
    <property type="entry name" value="Beta-lactamase"/>
    <property type="match status" value="1"/>
</dbReference>
<protein>
    <submittedName>
        <fullName evidence="3">Serine hydrolase domain-containing protein</fullName>
        <ecNumber evidence="3">3.1.1.103</ecNumber>
    </submittedName>
</protein>
<feature type="domain" description="Beta-lactamase-related" evidence="2">
    <location>
        <begin position="77"/>
        <end position="393"/>
    </location>
</feature>
<dbReference type="GO" id="GO:0016787">
    <property type="term" value="F:hydrolase activity"/>
    <property type="evidence" value="ECO:0007669"/>
    <property type="project" value="UniProtKB-KW"/>
</dbReference>
<accession>A0ABU4RYV5</accession>
<dbReference type="EMBL" id="JAXAFO010000002">
    <property type="protein sequence ID" value="MDX6848169.1"/>
    <property type="molecule type" value="Genomic_DNA"/>
</dbReference>
<dbReference type="SUPFAM" id="SSF56601">
    <property type="entry name" value="beta-lactamase/transpeptidase-like"/>
    <property type="match status" value="1"/>
</dbReference>
<dbReference type="RefSeq" id="WP_302723128.1">
    <property type="nucleotide sequence ID" value="NZ_JAULRU010000583.1"/>
</dbReference>
<keyword evidence="1" id="KW-0472">Membrane</keyword>
<evidence type="ECO:0000256" key="1">
    <source>
        <dbReference type="SAM" id="Phobius"/>
    </source>
</evidence>
<sequence>MNKLKHLPAKALLPFGLSLLLIGTVWLTSPIYLFFAHKGAMPMPFWGYIEVPTTAPAQQQIHNPAYTEAANNALQALEQHRSTLASPGISAAVAIDGDLVWAGTAGWADLKTRRPVTPDTRFRIGSTSKPVTMTALARLVDQGRIDLDAPISTYIPNLPNPRWAEITPRQLASHMSGIPDYKKTREWQGLYRVIALNKHYSDVFDALEVFDQSPLLAKPGERFQYSSYNTVLLSSVIQAVAQLDFLEVIQQQVFTPLAMQNTLSDRDENSHMATFYHSQGSKVRPWRRVDLSHRLAGGGFVSTPSDLVRLGSAWLNPGFISAQTQALFWQPQQLNSGETNGQNYALGWRKHVGDDHIATNFNHGGVSRGAQCWLMVLPQSRIVIAISINSVEEEFWDFAKVSRDIANLFAGDS</sequence>
<evidence type="ECO:0000313" key="3">
    <source>
        <dbReference type="EMBL" id="MDX6848169.1"/>
    </source>
</evidence>
<organism evidence="3 4">
    <name type="scientific">Gilvimarinus gilvus</name>
    <dbReference type="NCBI Taxonomy" id="3058038"/>
    <lineage>
        <taxon>Bacteria</taxon>
        <taxon>Pseudomonadati</taxon>
        <taxon>Pseudomonadota</taxon>
        <taxon>Gammaproteobacteria</taxon>
        <taxon>Cellvibrionales</taxon>
        <taxon>Cellvibrionaceae</taxon>
        <taxon>Gilvimarinus</taxon>
    </lineage>
</organism>
<dbReference type="InterPro" id="IPR001466">
    <property type="entry name" value="Beta-lactam-related"/>
</dbReference>
<dbReference type="InterPro" id="IPR052794">
    <property type="entry name" value="Mito_Ser_Protease_LACTB"/>
</dbReference>
<keyword evidence="1" id="KW-1133">Transmembrane helix</keyword>
<reference evidence="3 4" key="1">
    <citation type="submission" date="2023-11" db="EMBL/GenBank/DDBJ databases">
        <title>Gilvimarinus fulvus sp. nov., isolated from the surface of Kelp.</title>
        <authorList>
            <person name="Sun Y.Y."/>
            <person name="Gong Y."/>
            <person name="Du Z.J."/>
        </authorList>
    </citation>
    <scope>NUCLEOTIDE SEQUENCE [LARGE SCALE GENOMIC DNA]</scope>
    <source>
        <strain evidence="3 4">SDUM040013</strain>
    </source>
</reference>
<dbReference type="InterPro" id="IPR012338">
    <property type="entry name" value="Beta-lactam/transpept-like"/>
</dbReference>
<dbReference type="PANTHER" id="PTHR46520">
    <property type="entry name" value="SERINE BETA-LACTAMASE-LIKE PROTEIN LACTB, MITOCHONDRIAL"/>
    <property type="match status" value="1"/>
</dbReference>
<keyword evidence="4" id="KW-1185">Reference proteome</keyword>
<evidence type="ECO:0000313" key="4">
    <source>
        <dbReference type="Proteomes" id="UP001273505"/>
    </source>
</evidence>
<dbReference type="Gene3D" id="3.40.710.10">
    <property type="entry name" value="DD-peptidase/beta-lactamase superfamily"/>
    <property type="match status" value="1"/>
</dbReference>
<evidence type="ECO:0000259" key="2">
    <source>
        <dbReference type="Pfam" id="PF00144"/>
    </source>
</evidence>
<comment type="caution">
    <text evidence="3">The sequence shown here is derived from an EMBL/GenBank/DDBJ whole genome shotgun (WGS) entry which is preliminary data.</text>
</comment>
<dbReference type="EC" id="3.1.1.103" evidence="3"/>
<keyword evidence="1" id="KW-0812">Transmembrane</keyword>
<gene>
    <name evidence="3" type="ORF">SCD92_02285</name>
</gene>
<feature type="transmembrane region" description="Helical" evidence="1">
    <location>
        <begin position="12"/>
        <end position="35"/>
    </location>
</feature>
<proteinExistence type="predicted"/>